<evidence type="ECO:0000313" key="22">
    <source>
        <dbReference type="EMBL" id="CAH1800102.1"/>
    </source>
</evidence>
<evidence type="ECO:0000256" key="3">
    <source>
        <dbReference type="ARBA" id="ARBA00022448"/>
    </source>
</evidence>
<keyword evidence="7" id="KW-0677">Repeat</keyword>
<keyword evidence="8" id="KW-0498">Mitosis</keyword>
<dbReference type="Proteomes" id="UP000749559">
    <property type="component" value="Unassembled WGS sequence"/>
</dbReference>
<evidence type="ECO:0000256" key="7">
    <source>
        <dbReference type="ARBA" id="ARBA00022737"/>
    </source>
</evidence>
<dbReference type="SUPFAM" id="SSF50978">
    <property type="entry name" value="WD40 repeat-like"/>
    <property type="match status" value="1"/>
</dbReference>
<evidence type="ECO:0000256" key="13">
    <source>
        <dbReference type="ARBA" id="ARBA00023010"/>
    </source>
</evidence>
<evidence type="ECO:0000256" key="4">
    <source>
        <dbReference type="ARBA" id="ARBA00022454"/>
    </source>
</evidence>
<keyword evidence="16" id="KW-0131">Cell cycle</keyword>
<dbReference type="EMBL" id="CAIIXF020000011">
    <property type="protein sequence ID" value="CAH1800102.1"/>
    <property type="molecule type" value="Genomic_DNA"/>
</dbReference>
<keyword evidence="15" id="KW-0539">Nucleus</keyword>
<dbReference type="InterPro" id="IPR015943">
    <property type="entry name" value="WD40/YVTN_repeat-like_dom_sf"/>
</dbReference>
<keyword evidence="14" id="KW-0906">Nuclear pore complex</keyword>
<keyword evidence="6" id="KW-0132">Cell division</keyword>
<proteinExistence type="predicted"/>
<evidence type="ECO:0000256" key="20">
    <source>
        <dbReference type="ARBA" id="ARBA00068271"/>
    </source>
</evidence>
<dbReference type="PANTHER" id="PTHR22806:SF0">
    <property type="entry name" value="NUCLEOPORIN NUP37"/>
    <property type="match status" value="1"/>
</dbReference>
<dbReference type="GO" id="GO:0051028">
    <property type="term" value="P:mRNA transport"/>
    <property type="evidence" value="ECO:0007669"/>
    <property type="project" value="UniProtKB-KW"/>
</dbReference>
<protein>
    <recommendedName>
        <fullName evidence="20">Nucleoporin Nup37</fullName>
    </recommendedName>
    <alternativeName>
        <fullName evidence="21">Nup107-160 subcomplex subunit Nup37</fullName>
    </alternativeName>
</protein>
<evidence type="ECO:0000256" key="1">
    <source>
        <dbReference type="ARBA" id="ARBA00004567"/>
    </source>
</evidence>
<keyword evidence="10" id="KW-0159">Chromosome partition</keyword>
<evidence type="ECO:0000256" key="11">
    <source>
        <dbReference type="ARBA" id="ARBA00022838"/>
    </source>
</evidence>
<evidence type="ECO:0000256" key="6">
    <source>
        <dbReference type="ARBA" id="ARBA00022618"/>
    </source>
</evidence>
<keyword evidence="4" id="KW-0158">Chromosome</keyword>
<dbReference type="AlphaFoldDB" id="A0A8J1TA76"/>
<accession>A0A8J1TA76</accession>
<dbReference type="Gene3D" id="2.130.10.10">
    <property type="entry name" value="YVTN repeat-like/Quinoprotein amine dehydrogenase"/>
    <property type="match status" value="1"/>
</dbReference>
<keyword evidence="13" id="KW-0811">Translocation</keyword>
<dbReference type="GO" id="GO:0051301">
    <property type="term" value="P:cell division"/>
    <property type="evidence" value="ECO:0007669"/>
    <property type="project" value="UniProtKB-KW"/>
</dbReference>
<dbReference type="PANTHER" id="PTHR22806">
    <property type="entry name" value="NUCLEOPORIN NUP37 P37 -RELATED"/>
    <property type="match status" value="1"/>
</dbReference>
<dbReference type="SMART" id="SM00320">
    <property type="entry name" value="WD40"/>
    <property type="match status" value="4"/>
</dbReference>
<evidence type="ECO:0000256" key="2">
    <source>
        <dbReference type="ARBA" id="ARBA00004629"/>
    </source>
</evidence>
<evidence type="ECO:0000256" key="16">
    <source>
        <dbReference type="ARBA" id="ARBA00023306"/>
    </source>
</evidence>
<evidence type="ECO:0000256" key="8">
    <source>
        <dbReference type="ARBA" id="ARBA00022776"/>
    </source>
</evidence>
<dbReference type="GO" id="GO:0000776">
    <property type="term" value="C:kinetochore"/>
    <property type="evidence" value="ECO:0007669"/>
    <property type="project" value="UniProtKB-KW"/>
</dbReference>
<evidence type="ECO:0000256" key="15">
    <source>
        <dbReference type="ARBA" id="ARBA00023242"/>
    </source>
</evidence>
<dbReference type="GO" id="GO:0031080">
    <property type="term" value="C:nuclear pore outer ring"/>
    <property type="evidence" value="ECO:0007669"/>
    <property type="project" value="InterPro"/>
</dbReference>
<keyword evidence="12" id="KW-0653">Protein transport</keyword>
<evidence type="ECO:0000256" key="12">
    <source>
        <dbReference type="ARBA" id="ARBA00022927"/>
    </source>
</evidence>
<dbReference type="GO" id="GO:0015031">
    <property type="term" value="P:protein transport"/>
    <property type="evidence" value="ECO:0007669"/>
    <property type="project" value="UniProtKB-KW"/>
</dbReference>
<evidence type="ECO:0000256" key="14">
    <source>
        <dbReference type="ARBA" id="ARBA00023132"/>
    </source>
</evidence>
<keyword evidence="3" id="KW-0813">Transport</keyword>
<keyword evidence="5" id="KW-0853">WD repeat</keyword>
<organism evidence="22 23">
    <name type="scientific">Owenia fusiformis</name>
    <name type="common">Polychaete worm</name>
    <dbReference type="NCBI Taxonomy" id="6347"/>
    <lineage>
        <taxon>Eukaryota</taxon>
        <taxon>Metazoa</taxon>
        <taxon>Spiralia</taxon>
        <taxon>Lophotrochozoa</taxon>
        <taxon>Annelida</taxon>
        <taxon>Polychaeta</taxon>
        <taxon>Sedentaria</taxon>
        <taxon>Canalipalpata</taxon>
        <taxon>Sabellida</taxon>
        <taxon>Oweniida</taxon>
        <taxon>Oweniidae</taxon>
        <taxon>Owenia</taxon>
    </lineage>
</organism>
<dbReference type="PROSITE" id="PS50294">
    <property type="entry name" value="WD_REPEATS_REGION"/>
    <property type="match status" value="1"/>
</dbReference>
<dbReference type="InterPro" id="IPR037626">
    <property type="entry name" value="NUP37"/>
</dbReference>
<dbReference type="Pfam" id="PF00400">
    <property type="entry name" value="WD40"/>
    <property type="match status" value="3"/>
</dbReference>
<evidence type="ECO:0000256" key="18">
    <source>
        <dbReference type="ARBA" id="ARBA00053706"/>
    </source>
</evidence>
<evidence type="ECO:0000256" key="19">
    <source>
        <dbReference type="ARBA" id="ARBA00062724"/>
    </source>
</evidence>
<dbReference type="InterPro" id="IPR036322">
    <property type="entry name" value="WD40_repeat_dom_sf"/>
</dbReference>
<dbReference type="FunFam" id="2.130.10.10:FF:000168">
    <property type="entry name" value="Nucleoporin Nup37"/>
    <property type="match status" value="1"/>
</dbReference>
<evidence type="ECO:0000256" key="21">
    <source>
        <dbReference type="ARBA" id="ARBA00076652"/>
    </source>
</evidence>
<keyword evidence="23" id="KW-1185">Reference proteome</keyword>
<evidence type="ECO:0000256" key="10">
    <source>
        <dbReference type="ARBA" id="ARBA00022829"/>
    </source>
</evidence>
<comment type="caution">
    <text evidence="22">The sequence shown here is derived from an EMBL/GenBank/DDBJ whole genome shotgun (WGS) entry which is preliminary data.</text>
</comment>
<comment type="subcellular location">
    <subcellularLocation>
        <location evidence="2">Chromosome</location>
        <location evidence="2">Centromere</location>
        <location evidence="2">Kinetochore</location>
    </subcellularLocation>
    <subcellularLocation>
        <location evidence="1">Nucleus</location>
        <location evidence="1">Nuclear pore complex</location>
    </subcellularLocation>
</comment>
<dbReference type="GO" id="GO:0007059">
    <property type="term" value="P:chromosome segregation"/>
    <property type="evidence" value="ECO:0007669"/>
    <property type="project" value="UniProtKB-KW"/>
</dbReference>
<keyword evidence="9" id="KW-0509">mRNA transport</keyword>
<evidence type="ECO:0000256" key="5">
    <source>
        <dbReference type="ARBA" id="ARBA00022574"/>
    </source>
</evidence>
<dbReference type="OrthoDB" id="340259at2759"/>
<dbReference type="PROSITE" id="PS50082">
    <property type="entry name" value="WD_REPEATS_2"/>
    <property type="match status" value="1"/>
</dbReference>
<sequence>MPSMNTKAASFTIECHDIAQVVEFSPFEWSSQLLAIGTTSRVAVVNCSLKEDGDLQHESVRDFHHGCRVSALAWSPQTSLTDLPRSLKFCTGGSDKKLRIFSSDLKDDDRVKILEGHENYINSVCYEPDTGSQVASVSDDYTCRIWSTEDGHQMAVYPLGAPGMTVAWHPQDPLKLLVAEKGGMIRIYSISSNQPIMSLSSGHTPLMSCDWSLSNPIKIVAMVPGSYLVFDTTTSSYPICKKQVHSEGGQTVRVARCSENLVATLGRPRSQIKVTNTRNEQVVFEESCHVLNGLSWHHHSSLLAAGGDRKVHIWHIM</sequence>
<evidence type="ECO:0000313" key="23">
    <source>
        <dbReference type="Proteomes" id="UP000749559"/>
    </source>
</evidence>
<keyword evidence="11" id="KW-0995">Kinetochore</keyword>
<dbReference type="InterPro" id="IPR001680">
    <property type="entry name" value="WD40_rpt"/>
</dbReference>
<gene>
    <name evidence="22" type="ORF">OFUS_LOCUS24032</name>
</gene>
<evidence type="ECO:0000256" key="17">
    <source>
        <dbReference type="ARBA" id="ARBA00023328"/>
    </source>
</evidence>
<comment type="function">
    <text evidence="18">Component of the Nup107-160 subcomplex of the nuclear pore complex (NPC). The Nup107-160 subcomplex is required for the assembly of a functional NPC. The Nup107-160 subcomplex is also required for normal kinetochore microtubule attachment, mitotic progression and chromosome segregation.</text>
</comment>
<reference evidence="22" key="1">
    <citation type="submission" date="2022-03" db="EMBL/GenBank/DDBJ databases">
        <authorList>
            <person name="Martin C."/>
        </authorList>
    </citation>
    <scope>NUCLEOTIDE SEQUENCE</scope>
</reference>
<name>A0A8J1TA76_OWEFU</name>
<comment type="subunit">
    <text evidence="19">Component of the Nup107-160 subcomplex of the nuclear pore complex (NPC). The Nup107-160 subcomplex includes NUP160, NUP133, NUP107, NUP98, NUP85, NUP43, NUP37, SEH1 and SEC13.</text>
</comment>
<keyword evidence="17" id="KW-0137">Centromere</keyword>
<evidence type="ECO:0000256" key="9">
    <source>
        <dbReference type="ARBA" id="ARBA00022816"/>
    </source>
</evidence>